<evidence type="ECO:0000313" key="2">
    <source>
        <dbReference type="Proteomes" id="UP000325763"/>
    </source>
</evidence>
<name>A0A5P2WF43_9ACTN</name>
<dbReference type="AlphaFoldDB" id="A0A5P2WF43"/>
<dbReference type="EMBL" id="CP023747">
    <property type="protein sequence ID" value="QEV41949.1"/>
    <property type="molecule type" value="Genomic_DNA"/>
</dbReference>
<sequence length="160" mass="17372">MNAEDTNDATTAEPTVLAVNEARTKANNISSQILDLIGIKEGKVAGGGAGVSLCDEDPDHLYLMRHPWSIYEVKPDTLEAGFQRLREKLPKNGWKVVAYGRDTSANKNLELTADSEKDPFSVNVSLHVTGPSGTKEPMIQVNVVSGCFRAPEGTDLNKEF</sequence>
<dbReference type="RefSeq" id="WP_052454334.1">
    <property type="nucleotide sequence ID" value="NZ_CP009313.1"/>
</dbReference>
<evidence type="ECO:0000313" key="1">
    <source>
        <dbReference type="EMBL" id="QEV41949.1"/>
    </source>
</evidence>
<proteinExistence type="predicted"/>
<protein>
    <submittedName>
        <fullName evidence="1">Uncharacterized protein</fullName>
    </submittedName>
</protein>
<dbReference type="Proteomes" id="UP000325763">
    <property type="component" value="Chromosome"/>
</dbReference>
<organism evidence="1 2">
    <name type="scientific">Streptomyces nodosus</name>
    <dbReference type="NCBI Taxonomy" id="40318"/>
    <lineage>
        <taxon>Bacteria</taxon>
        <taxon>Bacillati</taxon>
        <taxon>Actinomycetota</taxon>
        <taxon>Actinomycetes</taxon>
        <taxon>Kitasatosporales</taxon>
        <taxon>Streptomycetaceae</taxon>
        <taxon>Streptomyces</taxon>
    </lineage>
</organism>
<accession>A0A5P2WF43</accession>
<dbReference type="KEGG" id="snq:CP978_28325"/>
<reference evidence="1 2" key="1">
    <citation type="submission" date="2017-09" db="EMBL/GenBank/DDBJ databases">
        <title>Streptomyces genome completion.</title>
        <authorList>
            <person name="Lee N."/>
            <person name="Cho B.-K."/>
        </authorList>
    </citation>
    <scope>NUCLEOTIDE SEQUENCE [LARGE SCALE GENOMIC DNA]</scope>
    <source>
        <strain evidence="1 2">ATCC 14899</strain>
    </source>
</reference>
<gene>
    <name evidence="1" type="ORF">CP978_28325</name>
</gene>
<dbReference type="OrthoDB" id="4282368at2"/>